<feature type="region of interest" description="Disordered" evidence="1">
    <location>
        <begin position="45"/>
        <end position="69"/>
    </location>
</feature>
<protein>
    <submittedName>
        <fullName evidence="2">Uncharacterized protein</fullName>
    </submittedName>
</protein>
<evidence type="ECO:0000313" key="3">
    <source>
        <dbReference type="Proteomes" id="UP000019277"/>
    </source>
</evidence>
<gene>
    <name evidence="2" type="ORF">UO65_6667</name>
</gene>
<comment type="caution">
    <text evidence="2">The sequence shown here is derived from an EMBL/GenBank/DDBJ whole genome shotgun (WGS) entry which is preliminary data.</text>
</comment>
<dbReference type="Proteomes" id="UP000019277">
    <property type="component" value="Unassembled WGS sequence"/>
</dbReference>
<dbReference type="AlphaFoldDB" id="W7INF4"/>
<evidence type="ECO:0000256" key="1">
    <source>
        <dbReference type="SAM" id="MobiDB-lite"/>
    </source>
</evidence>
<organism evidence="2 3">
    <name type="scientific">Actinokineospora spheciospongiae</name>
    <dbReference type="NCBI Taxonomy" id="909613"/>
    <lineage>
        <taxon>Bacteria</taxon>
        <taxon>Bacillati</taxon>
        <taxon>Actinomycetota</taxon>
        <taxon>Actinomycetes</taxon>
        <taxon>Pseudonocardiales</taxon>
        <taxon>Pseudonocardiaceae</taxon>
        <taxon>Actinokineospora</taxon>
    </lineage>
</organism>
<reference evidence="2 3" key="1">
    <citation type="journal article" date="2014" name="Genome Announc.">
        <title>Draft Genome Sequence of the Antitrypanosomally Active Sponge-Associated Bacterium Actinokineospora sp. Strain EG49.</title>
        <authorList>
            <person name="Harjes J."/>
            <person name="Ryu T."/>
            <person name="Abdelmohsen U.R."/>
            <person name="Moitinho-Silva L."/>
            <person name="Horn H."/>
            <person name="Ravasi T."/>
            <person name="Hentschel U."/>
        </authorList>
    </citation>
    <scope>NUCLEOTIDE SEQUENCE [LARGE SCALE GENOMIC DNA]</scope>
    <source>
        <strain evidence="2 3">EG49</strain>
    </source>
</reference>
<accession>W7INF4</accession>
<proteinExistence type="predicted"/>
<feature type="compositionally biased region" description="Basic and acidic residues" evidence="1">
    <location>
        <begin position="51"/>
        <end position="69"/>
    </location>
</feature>
<dbReference type="STRING" id="909613.UO65_6667"/>
<keyword evidence="3" id="KW-1185">Reference proteome</keyword>
<evidence type="ECO:0000313" key="2">
    <source>
        <dbReference type="EMBL" id="EWC58056.1"/>
    </source>
</evidence>
<name>W7INF4_9PSEU</name>
<sequence>MVAGREDQGVEDGDDCYEERQIAPWADLPNRWCHGRSVSSARSCAHARGPARRDGVVRTLRPHPDDTCG</sequence>
<dbReference type="EMBL" id="AYXG01000263">
    <property type="protein sequence ID" value="EWC58056.1"/>
    <property type="molecule type" value="Genomic_DNA"/>
</dbReference>